<comment type="similarity">
    <text evidence="1">Belongs to the disease resistance NB-LRR family.</text>
</comment>
<keyword evidence="6" id="KW-0067">ATP-binding</keyword>
<evidence type="ECO:0000256" key="4">
    <source>
        <dbReference type="ARBA" id="ARBA00022741"/>
    </source>
</evidence>
<evidence type="ECO:0000256" key="3">
    <source>
        <dbReference type="ARBA" id="ARBA00022737"/>
    </source>
</evidence>
<evidence type="ECO:0000259" key="8">
    <source>
        <dbReference type="Pfam" id="PF00931"/>
    </source>
</evidence>
<dbReference type="AlphaFoldDB" id="A0AAV8DMF5"/>
<evidence type="ECO:0000256" key="5">
    <source>
        <dbReference type="ARBA" id="ARBA00022821"/>
    </source>
</evidence>
<dbReference type="InterPro" id="IPR041118">
    <property type="entry name" value="Rx_N"/>
</dbReference>
<organism evidence="10 11">
    <name type="scientific">Rhynchospora pubera</name>
    <dbReference type="NCBI Taxonomy" id="906938"/>
    <lineage>
        <taxon>Eukaryota</taxon>
        <taxon>Viridiplantae</taxon>
        <taxon>Streptophyta</taxon>
        <taxon>Embryophyta</taxon>
        <taxon>Tracheophyta</taxon>
        <taxon>Spermatophyta</taxon>
        <taxon>Magnoliopsida</taxon>
        <taxon>Liliopsida</taxon>
        <taxon>Poales</taxon>
        <taxon>Cyperaceae</taxon>
        <taxon>Cyperoideae</taxon>
        <taxon>Rhynchosporeae</taxon>
        <taxon>Rhynchospora</taxon>
    </lineage>
</organism>
<dbReference type="PRINTS" id="PR00364">
    <property type="entry name" value="DISEASERSIST"/>
</dbReference>
<comment type="caution">
    <text evidence="10">The sequence shown here is derived from an EMBL/GenBank/DDBJ whole genome shotgun (WGS) entry which is preliminary data.</text>
</comment>
<dbReference type="PANTHER" id="PTHR36766:SF53">
    <property type="entry name" value="DISEASE RESISTANCE PROTEIN RPP13-LIKE"/>
    <property type="match status" value="1"/>
</dbReference>
<dbReference type="GO" id="GO:0005524">
    <property type="term" value="F:ATP binding"/>
    <property type="evidence" value="ECO:0007669"/>
    <property type="project" value="UniProtKB-KW"/>
</dbReference>
<proteinExistence type="inferred from homology"/>
<feature type="domain" description="NB-ARC" evidence="8">
    <location>
        <begin position="190"/>
        <end position="359"/>
    </location>
</feature>
<feature type="domain" description="Disease resistance N-terminal" evidence="9">
    <location>
        <begin position="7"/>
        <end position="88"/>
    </location>
</feature>
<dbReference type="GO" id="GO:0006952">
    <property type="term" value="P:defense response"/>
    <property type="evidence" value="ECO:0007669"/>
    <property type="project" value="UniProtKB-KW"/>
</dbReference>
<keyword evidence="5" id="KW-0611">Plant defense</keyword>
<dbReference type="Gene3D" id="1.20.5.4130">
    <property type="match status" value="1"/>
</dbReference>
<dbReference type="Pfam" id="PF18052">
    <property type="entry name" value="Rx_N"/>
    <property type="match status" value="1"/>
</dbReference>
<dbReference type="Gene3D" id="3.40.50.300">
    <property type="entry name" value="P-loop containing nucleotide triphosphate hydrolases"/>
    <property type="match status" value="1"/>
</dbReference>
<evidence type="ECO:0000256" key="2">
    <source>
        <dbReference type="ARBA" id="ARBA00022614"/>
    </source>
</evidence>
<dbReference type="EMBL" id="JAMFTS010000003">
    <property type="protein sequence ID" value="KAJ4770390.1"/>
    <property type="molecule type" value="Genomic_DNA"/>
</dbReference>
<name>A0AAV8DMF5_9POAL</name>
<feature type="transmembrane region" description="Helical" evidence="7">
    <location>
        <begin position="379"/>
        <end position="400"/>
    </location>
</feature>
<keyword evidence="7" id="KW-0812">Transmembrane</keyword>
<dbReference type="CDD" id="cd14798">
    <property type="entry name" value="RX-CC_like"/>
    <property type="match status" value="1"/>
</dbReference>
<dbReference type="GO" id="GO:0043531">
    <property type="term" value="F:ADP binding"/>
    <property type="evidence" value="ECO:0007669"/>
    <property type="project" value="InterPro"/>
</dbReference>
<dbReference type="InterPro" id="IPR042197">
    <property type="entry name" value="Apaf_helical"/>
</dbReference>
<sequence length="416" mass="46777">MDVVGLISDVAMKLGNLALEEARSLGQVTSKVRSAKDLLESIKPLLEDAETTSNQSARTMHWVEEIRDVAERIEDAIDIYTGEVKANNLVKTNNLLDRQSHVADWLNCLFPCIKDCVDVMPENPLNIVYVHNLSVELDDIEATMKRIKEKKDILGTPALGESSRNEKLPERPFPTLPYIDEAKVIVGQDDDKRVIVDELLSPEPAHLSVVSIVGPGGLGKTTLARSIFNSPKVKENFSTRIWLFVSQQFNMINLSKTMLRQIRDLAGTEENILDVDYFIGKIRSHLEETRYFVVLDDVWSEEFWPKYFQNTCPGGLKGSRVLITTRDQNVANLSTRSPHELKFLSEEESKLLLFKITFPYQDPPSNLDKIAKKLVRISGGLPLALEVVGGLFCGCVWIGVGRREEGKKWEKVLGSV</sequence>
<dbReference type="InterPro" id="IPR038005">
    <property type="entry name" value="RX-like_CC"/>
</dbReference>
<evidence type="ECO:0000313" key="10">
    <source>
        <dbReference type="EMBL" id="KAJ4770390.1"/>
    </source>
</evidence>
<keyword evidence="3" id="KW-0677">Repeat</keyword>
<keyword evidence="11" id="KW-1185">Reference proteome</keyword>
<keyword evidence="2" id="KW-0433">Leucine-rich repeat</keyword>
<protein>
    <submittedName>
        <fullName evidence="10">Disease resistance protein</fullName>
    </submittedName>
</protein>
<dbReference type="Proteomes" id="UP001140206">
    <property type="component" value="Chromosome 3"/>
</dbReference>
<gene>
    <name evidence="10" type="ORF">LUZ62_054647</name>
</gene>
<accession>A0AAV8DMF5</accession>
<dbReference type="InterPro" id="IPR027417">
    <property type="entry name" value="P-loop_NTPase"/>
</dbReference>
<dbReference type="FunFam" id="3.40.50.300:FF:001091">
    <property type="entry name" value="Probable disease resistance protein At1g61300"/>
    <property type="match status" value="1"/>
</dbReference>
<evidence type="ECO:0000259" key="9">
    <source>
        <dbReference type="Pfam" id="PF18052"/>
    </source>
</evidence>
<reference evidence="10" key="1">
    <citation type="submission" date="2022-08" db="EMBL/GenBank/DDBJ databases">
        <authorList>
            <person name="Marques A."/>
        </authorList>
    </citation>
    <scope>NUCLEOTIDE SEQUENCE</scope>
    <source>
        <strain evidence="10">RhyPub2mFocal</strain>
        <tissue evidence="10">Leaves</tissue>
    </source>
</reference>
<evidence type="ECO:0000313" key="11">
    <source>
        <dbReference type="Proteomes" id="UP001140206"/>
    </source>
</evidence>
<dbReference type="InterPro" id="IPR002182">
    <property type="entry name" value="NB-ARC"/>
</dbReference>
<keyword evidence="7" id="KW-1133">Transmembrane helix</keyword>
<evidence type="ECO:0000256" key="6">
    <source>
        <dbReference type="ARBA" id="ARBA00022840"/>
    </source>
</evidence>
<dbReference type="SUPFAM" id="SSF52540">
    <property type="entry name" value="P-loop containing nucleoside triphosphate hydrolases"/>
    <property type="match status" value="1"/>
</dbReference>
<evidence type="ECO:0000256" key="1">
    <source>
        <dbReference type="ARBA" id="ARBA00008894"/>
    </source>
</evidence>
<dbReference type="Gene3D" id="1.10.8.430">
    <property type="entry name" value="Helical domain of apoptotic protease-activating factors"/>
    <property type="match status" value="1"/>
</dbReference>
<evidence type="ECO:0000256" key="7">
    <source>
        <dbReference type="SAM" id="Phobius"/>
    </source>
</evidence>
<keyword evidence="4" id="KW-0547">Nucleotide-binding</keyword>
<dbReference type="Pfam" id="PF00931">
    <property type="entry name" value="NB-ARC"/>
    <property type="match status" value="1"/>
</dbReference>
<keyword evidence="7" id="KW-0472">Membrane</keyword>
<dbReference type="PANTHER" id="PTHR36766">
    <property type="entry name" value="PLANT BROAD-SPECTRUM MILDEW RESISTANCE PROTEIN RPW8"/>
    <property type="match status" value="1"/>
</dbReference>